<comment type="caution">
    <text evidence="3">The sequence shown here is derived from an EMBL/GenBank/DDBJ whole genome shotgun (WGS) entry which is preliminary data.</text>
</comment>
<dbReference type="InterPro" id="IPR054283">
    <property type="entry name" value="DUF7017"/>
</dbReference>
<name>A0A9D1TXT7_9BACT</name>
<dbReference type="InterPro" id="IPR054426">
    <property type="entry name" value="S1CSD-TOTE-1"/>
</dbReference>
<dbReference type="Pfam" id="PF22707">
    <property type="entry name" value="S1CSD-TOTE-2"/>
    <property type="match status" value="1"/>
</dbReference>
<feature type="domain" description="TOTE conflict systems S1/CSD-like" evidence="2">
    <location>
        <begin position="375"/>
        <end position="423"/>
    </location>
</feature>
<evidence type="ECO:0000313" key="3">
    <source>
        <dbReference type="EMBL" id="HIW10863.1"/>
    </source>
</evidence>
<proteinExistence type="predicted"/>
<dbReference type="Pfam" id="PF22860">
    <property type="entry name" value="DUF7017"/>
    <property type="match status" value="1"/>
</dbReference>
<reference evidence="3" key="1">
    <citation type="journal article" date="2021" name="PeerJ">
        <title>Extensive microbial diversity within the chicken gut microbiome revealed by metagenomics and culture.</title>
        <authorList>
            <person name="Gilroy R."/>
            <person name="Ravi A."/>
            <person name="Getino M."/>
            <person name="Pursley I."/>
            <person name="Horton D.L."/>
            <person name="Alikhan N.F."/>
            <person name="Baker D."/>
            <person name="Gharbi K."/>
            <person name="Hall N."/>
            <person name="Watson M."/>
            <person name="Adriaenssens E.M."/>
            <person name="Foster-Nyarko E."/>
            <person name="Jarju S."/>
            <person name="Secka A."/>
            <person name="Antonio M."/>
            <person name="Oren A."/>
            <person name="Chaudhuri R.R."/>
            <person name="La Ragione R."/>
            <person name="Hildebrand F."/>
            <person name="Pallen M.J."/>
        </authorList>
    </citation>
    <scope>NUCLEOTIDE SEQUENCE</scope>
    <source>
        <strain evidence="3">ChiBcec15-1070</strain>
    </source>
</reference>
<protein>
    <submittedName>
        <fullName evidence="3">Uncharacterized protein</fullName>
    </submittedName>
</protein>
<sequence>MENPIRELRKQGLLAEAHELGRARLAEEPDNLWIKRDLAWVCYDQAKAETESADPARLLGCLEELAELGLSHEETMLAESIDWLLGKRIGRVVLPLKNLSERWEQLRVLVVARTRLPLAAPSKGHSFYRQSVHRAAKDTPFYCAVMDAVGFDDGWMPEDYRTSTTPKGQKVMSLVEQIYIAYAKALLRLMDNPAPEVLDKVQARLKAFMQLLTRLIEQHPEYPYPLYFKAKLLLAAGESQQVSDLLLPFVRSKSHDFWVWQVLGEAFEGKDRELALSCYCRGLLCKAGDEMVVNLRESAARLMLAAGDAAAARYELERAAAARQATWNKASKALEAARSEAWFARTTPATDNRAYYTAHAERAEELLFASDAEPVLITYVNAPKQMASFIRKGDRSGFFKYSRLLSEAPKADTLYRVVFEAYSATAPSRVSWMRPWEGDPLQSPFYRTFRGPIQIRPGRPFGFVGDVFVEPRWVTECGLSDGAAVQGRAVRSYDRKKEQYGWRVVDLSRDDA</sequence>
<dbReference type="EMBL" id="DXHL01000023">
    <property type="protein sequence ID" value="HIW10863.1"/>
    <property type="molecule type" value="Genomic_DNA"/>
</dbReference>
<gene>
    <name evidence="3" type="ORF">H9888_05095</name>
</gene>
<evidence type="ECO:0000259" key="1">
    <source>
        <dbReference type="Pfam" id="PF22707"/>
    </source>
</evidence>
<accession>A0A9D1TXT7</accession>
<organism evidence="3 4">
    <name type="scientific">Candidatus Rikenella faecigallinarum</name>
    <dbReference type="NCBI Taxonomy" id="2838745"/>
    <lineage>
        <taxon>Bacteria</taxon>
        <taxon>Pseudomonadati</taxon>
        <taxon>Bacteroidota</taxon>
        <taxon>Bacteroidia</taxon>
        <taxon>Bacteroidales</taxon>
        <taxon>Rikenellaceae</taxon>
        <taxon>Rikenella</taxon>
    </lineage>
</organism>
<dbReference type="Proteomes" id="UP000823926">
    <property type="component" value="Unassembled WGS sequence"/>
</dbReference>
<evidence type="ECO:0000259" key="2">
    <source>
        <dbReference type="Pfam" id="PF22708"/>
    </source>
</evidence>
<dbReference type="AlphaFoldDB" id="A0A9D1TXT7"/>
<evidence type="ECO:0000313" key="4">
    <source>
        <dbReference type="Proteomes" id="UP000823926"/>
    </source>
</evidence>
<dbReference type="Pfam" id="PF22708">
    <property type="entry name" value="S1CSD-TOTE-1"/>
    <property type="match status" value="1"/>
</dbReference>
<dbReference type="InterPro" id="IPR054427">
    <property type="entry name" value="S1CSD-TOTE-2"/>
</dbReference>
<feature type="domain" description="TOTE conflict systems S1/CSD-like" evidence="1">
    <location>
        <begin position="447"/>
        <end position="506"/>
    </location>
</feature>
<reference evidence="3" key="2">
    <citation type="submission" date="2021-04" db="EMBL/GenBank/DDBJ databases">
        <authorList>
            <person name="Gilroy R."/>
        </authorList>
    </citation>
    <scope>NUCLEOTIDE SEQUENCE</scope>
    <source>
        <strain evidence="3">ChiBcec15-1070</strain>
    </source>
</reference>